<dbReference type="Gene3D" id="3.30.565.10">
    <property type="entry name" value="Histidine kinase-like ATPase, C-terminal domain"/>
    <property type="match status" value="1"/>
</dbReference>
<dbReference type="Pfam" id="PF00512">
    <property type="entry name" value="HisKA"/>
    <property type="match status" value="1"/>
</dbReference>
<proteinExistence type="predicted"/>
<accession>A0A840RH71</accession>
<dbReference type="InterPro" id="IPR000014">
    <property type="entry name" value="PAS"/>
</dbReference>
<evidence type="ECO:0000256" key="9">
    <source>
        <dbReference type="ARBA" id="ARBA00023231"/>
    </source>
</evidence>
<keyword evidence="3" id="KW-0597">Phosphoprotein</keyword>
<dbReference type="PANTHER" id="PTHR43065:SF16">
    <property type="entry name" value="SENSORY HISTIDINE KINASE_PHOSPHATASE NTRB"/>
    <property type="match status" value="1"/>
</dbReference>
<evidence type="ECO:0000259" key="16">
    <source>
        <dbReference type="PROSITE" id="PS50112"/>
    </source>
</evidence>
<keyword evidence="18" id="KW-1185">Reference proteome</keyword>
<evidence type="ECO:0000313" key="17">
    <source>
        <dbReference type="EMBL" id="MBB5191780.1"/>
    </source>
</evidence>
<dbReference type="InterPro" id="IPR005467">
    <property type="entry name" value="His_kinase_dom"/>
</dbReference>
<dbReference type="GO" id="GO:0005524">
    <property type="term" value="F:ATP binding"/>
    <property type="evidence" value="ECO:0007669"/>
    <property type="project" value="UniProtKB-KW"/>
</dbReference>
<evidence type="ECO:0000256" key="5">
    <source>
        <dbReference type="ARBA" id="ARBA00022741"/>
    </source>
</evidence>
<dbReference type="InterPro" id="IPR003661">
    <property type="entry name" value="HisK_dim/P_dom"/>
</dbReference>
<comment type="catalytic activity">
    <reaction evidence="1">
        <text>ATP + protein L-histidine = ADP + protein N-phospho-L-histidine.</text>
        <dbReference type="EC" id="2.7.13.3"/>
    </reaction>
</comment>
<evidence type="ECO:0000313" key="18">
    <source>
        <dbReference type="Proteomes" id="UP000543030"/>
    </source>
</evidence>
<dbReference type="Proteomes" id="UP000543030">
    <property type="component" value="Unassembled WGS sequence"/>
</dbReference>
<dbReference type="PROSITE" id="PS50109">
    <property type="entry name" value="HIS_KIN"/>
    <property type="match status" value="1"/>
</dbReference>
<dbReference type="CDD" id="cd00082">
    <property type="entry name" value="HisKA"/>
    <property type="match status" value="1"/>
</dbReference>
<dbReference type="SUPFAM" id="SSF55785">
    <property type="entry name" value="PYP-like sensor domain (PAS domain)"/>
    <property type="match status" value="1"/>
</dbReference>
<dbReference type="InterPro" id="IPR003594">
    <property type="entry name" value="HATPase_dom"/>
</dbReference>
<feature type="coiled-coil region" evidence="14">
    <location>
        <begin position="109"/>
        <end position="185"/>
    </location>
</feature>
<gene>
    <name evidence="17" type="ORF">HNQ50_002510</name>
</gene>
<dbReference type="SUPFAM" id="SSF55874">
    <property type="entry name" value="ATPase domain of HSP90 chaperone/DNA topoisomerase II/histidine kinase"/>
    <property type="match status" value="1"/>
</dbReference>
<evidence type="ECO:0000256" key="6">
    <source>
        <dbReference type="ARBA" id="ARBA00022777"/>
    </source>
</evidence>
<evidence type="ECO:0000256" key="7">
    <source>
        <dbReference type="ARBA" id="ARBA00022840"/>
    </source>
</evidence>
<dbReference type="PROSITE" id="PS50112">
    <property type="entry name" value="PAS"/>
    <property type="match status" value="1"/>
</dbReference>
<dbReference type="NCBIfam" id="NF008293">
    <property type="entry name" value="PRK11073.1"/>
    <property type="match status" value="1"/>
</dbReference>
<keyword evidence="6 17" id="KW-0418">Kinase</keyword>
<evidence type="ECO:0000256" key="12">
    <source>
        <dbReference type="ARBA" id="ARBA00042313"/>
    </source>
</evidence>
<dbReference type="SMART" id="SM00387">
    <property type="entry name" value="HATPase_c"/>
    <property type="match status" value="1"/>
</dbReference>
<feature type="domain" description="PAS" evidence="16">
    <location>
        <begin position="13"/>
        <end position="45"/>
    </location>
</feature>
<dbReference type="Gene3D" id="1.10.287.130">
    <property type="match status" value="1"/>
</dbReference>
<keyword evidence="9" id="KW-0535">Nitrogen fixation</keyword>
<organism evidence="17 18">
    <name type="scientific">Silvimonas terrae</name>
    <dbReference type="NCBI Taxonomy" id="300266"/>
    <lineage>
        <taxon>Bacteria</taxon>
        <taxon>Pseudomonadati</taxon>
        <taxon>Pseudomonadota</taxon>
        <taxon>Betaproteobacteria</taxon>
        <taxon>Neisseriales</taxon>
        <taxon>Chitinibacteraceae</taxon>
        <taxon>Silvimonas</taxon>
    </lineage>
</organism>
<dbReference type="InterPro" id="IPR004358">
    <property type="entry name" value="Sig_transdc_His_kin-like_C"/>
</dbReference>
<dbReference type="GO" id="GO:0000155">
    <property type="term" value="F:phosphorelay sensor kinase activity"/>
    <property type="evidence" value="ECO:0007669"/>
    <property type="project" value="InterPro"/>
</dbReference>
<evidence type="ECO:0000256" key="11">
    <source>
        <dbReference type="ARBA" id="ARBA00039567"/>
    </source>
</evidence>
<protein>
    <recommendedName>
        <fullName evidence="11">Sensory histidine kinase/phosphatase NtrB</fullName>
        <ecNumber evidence="2">2.7.13.3</ecNumber>
    </recommendedName>
    <alternativeName>
        <fullName evidence="12">Nitrogen regulation protein NR(II)</fullName>
    </alternativeName>
    <alternativeName>
        <fullName evidence="13">Nitrogen regulator II</fullName>
    </alternativeName>
</protein>
<dbReference type="Pfam" id="PF02518">
    <property type="entry name" value="HATPase_c"/>
    <property type="match status" value="1"/>
</dbReference>
<evidence type="ECO:0000256" key="2">
    <source>
        <dbReference type="ARBA" id="ARBA00012438"/>
    </source>
</evidence>
<dbReference type="AlphaFoldDB" id="A0A840RH71"/>
<evidence type="ECO:0000256" key="10">
    <source>
        <dbReference type="ARBA" id="ARBA00037696"/>
    </source>
</evidence>
<evidence type="ECO:0000256" key="13">
    <source>
        <dbReference type="ARBA" id="ARBA00043094"/>
    </source>
</evidence>
<feature type="domain" description="Histidine kinase" evidence="15">
    <location>
        <begin position="137"/>
        <end position="349"/>
    </location>
</feature>
<keyword evidence="14" id="KW-0175">Coiled coil</keyword>
<keyword evidence="8" id="KW-0902">Two-component regulatory system</keyword>
<evidence type="ECO:0000256" key="3">
    <source>
        <dbReference type="ARBA" id="ARBA00022553"/>
    </source>
</evidence>
<dbReference type="PRINTS" id="PR00344">
    <property type="entry name" value="BCTRLSENSOR"/>
</dbReference>
<keyword evidence="7" id="KW-0067">ATP-binding</keyword>
<dbReference type="RefSeq" id="WP_184101102.1">
    <property type="nucleotide sequence ID" value="NZ_JACHHN010000004.1"/>
</dbReference>
<evidence type="ECO:0000259" key="15">
    <source>
        <dbReference type="PROSITE" id="PS50109"/>
    </source>
</evidence>
<dbReference type="PANTHER" id="PTHR43065">
    <property type="entry name" value="SENSOR HISTIDINE KINASE"/>
    <property type="match status" value="1"/>
</dbReference>
<name>A0A840RH71_9NEIS</name>
<comment type="caution">
    <text evidence="17">The sequence shown here is derived from an EMBL/GenBank/DDBJ whole genome shotgun (WGS) entry which is preliminary data.</text>
</comment>
<dbReference type="InterPro" id="IPR036097">
    <property type="entry name" value="HisK_dim/P_sf"/>
</dbReference>
<evidence type="ECO:0000256" key="1">
    <source>
        <dbReference type="ARBA" id="ARBA00000085"/>
    </source>
</evidence>
<dbReference type="InterPro" id="IPR035965">
    <property type="entry name" value="PAS-like_dom_sf"/>
</dbReference>
<dbReference type="SUPFAM" id="SSF47384">
    <property type="entry name" value="Homodimeric domain of signal transducing histidine kinase"/>
    <property type="match status" value="1"/>
</dbReference>
<comment type="function">
    <text evidence="10">Member of the two-component regulatory system NtrB/NtrC, which controls expression of the nitrogen-regulated (ntr) genes in response to nitrogen limitation. Under conditions of nitrogen limitation, NtrB autophosphorylates and transfers the phosphoryl group to NtrC. In the presence of nitrogen, acts as a phosphatase that dephosphorylates and inactivates NtrC.</text>
</comment>
<dbReference type="EMBL" id="JACHHN010000004">
    <property type="protein sequence ID" value="MBB5191780.1"/>
    <property type="molecule type" value="Genomic_DNA"/>
</dbReference>
<sequence>MTKSPIPAIFAGLEFLDAAVLATRDDGALVYYNPAASDLLGLRDDCLGMALTECLGPDNPVAQALSNASLNNVSLTEHEIALSTTHGEVYVSLTASPIECPEAAAMAEIRQIDQQRKIANEERLQAQQQANRELIRNLAHEIKNPLGGIRGAAQLLSRELHDPQLKEYTQVIIEESQRLQSLLDRLLTPHRLPQLAELSIHEVLERVRSLMLAETPNGLAIKRDYDTSLPSLIGDREQLIQAVLNIMRNAIQAMDGVGEIMLRTRVARQVTLNRQRFPIAIQLQIIDNGPGIPEHLKETLFYPLVSGRPGGTGIGLHLAHTFINQHHGMIDFDSRPGYTCFNMLLPLNGWQGFEKTNTTKATEHP</sequence>
<evidence type="ECO:0000256" key="4">
    <source>
        <dbReference type="ARBA" id="ARBA00022679"/>
    </source>
</evidence>
<dbReference type="EC" id="2.7.13.3" evidence="2"/>
<dbReference type="Gene3D" id="3.30.450.20">
    <property type="entry name" value="PAS domain"/>
    <property type="match status" value="1"/>
</dbReference>
<reference evidence="17 18" key="1">
    <citation type="submission" date="2020-08" db="EMBL/GenBank/DDBJ databases">
        <title>Genomic Encyclopedia of Type Strains, Phase IV (KMG-IV): sequencing the most valuable type-strain genomes for metagenomic binning, comparative biology and taxonomic classification.</title>
        <authorList>
            <person name="Goeker M."/>
        </authorList>
    </citation>
    <scope>NUCLEOTIDE SEQUENCE [LARGE SCALE GENOMIC DNA]</scope>
    <source>
        <strain evidence="17 18">DSM 18233</strain>
    </source>
</reference>
<evidence type="ECO:0000256" key="8">
    <source>
        <dbReference type="ARBA" id="ARBA00023012"/>
    </source>
</evidence>
<dbReference type="InterPro" id="IPR036890">
    <property type="entry name" value="HATPase_C_sf"/>
</dbReference>
<keyword evidence="4 17" id="KW-0808">Transferase</keyword>
<dbReference type="SMART" id="SM00388">
    <property type="entry name" value="HisKA"/>
    <property type="match status" value="1"/>
</dbReference>
<dbReference type="CDD" id="cd00130">
    <property type="entry name" value="PAS"/>
    <property type="match status" value="1"/>
</dbReference>
<evidence type="ECO:0000256" key="14">
    <source>
        <dbReference type="SAM" id="Coils"/>
    </source>
</evidence>
<keyword evidence="5" id="KW-0547">Nucleotide-binding</keyword>